<keyword evidence="2" id="KW-1003">Cell membrane</keyword>
<evidence type="ECO:0000313" key="10">
    <source>
        <dbReference type="Proteomes" id="UP000321379"/>
    </source>
</evidence>
<dbReference type="RefSeq" id="WP_147783922.1">
    <property type="nucleotide sequence ID" value="NZ_VRMG01000008.1"/>
</dbReference>
<evidence type="ECO:0000256" key="3">
    <source>
        <dbReference type="ARBA" id="ARBA00022692"/>
    </source>
</evidence>
<dbReference type="GO" id="GO:0005886">
    <property type="term" value="C:plasma membrane"/>
    <property type="evidence" value="ECO:0007669"/>
    <property type="project" value="UniProtKB-SubCell"/>
</dbReference>
<dbReference type="AlphaFoldDB" id="A0A5C8UQY5"/>
<evidence type="ECO:0000313" key="9">
    <source>
        <dbReference type="EMBL" id="TXN29879.1"/>
    </source>
</evidence>
<evidence type="ECO:0000256" key="4">
    <source>
        <dbReference type="ARBA" id="ARBA00022989"/>
    </source>
</evidence>
<sequence length="119" mass="13590">MYLILPLVVLGIVIAALVDIIGSDQGRIRHLDKTLWLLIVILLPLVGSIVWFAIGRERPQVVDRGSFGDPRRRETPVPLPSSSSTEREIEALEREIRDSENEDRIRRLEAELRARDLEN</sequence>
<feature type="region of interest" description="Disordered" evidence="6">
    <location>
        <begin position="62"/>
        <end position="90"/>
    </location>
</feature>
<comment type="caution">
    <text evidence="9">The sequence shown here is derived from an EMBL/GenBank/DDBJ whole genome shotgun (WGS) entry which is preliminary data.</text>
</comment>
<dbReference type="Pfam" id="PF13396">
    <property type="entry name" value="PLDc_N"/>
    <property type="match status" value="1"/>
</dbReference>
<keyword evidence="4 7" id="KW-1133">Transmembrane helix</keyword>
<evidence type="ECO:0000259" key="8">
    <source>
        <dbReference type="Pfam" id="PF13396"/>
    </source>
</evidence>
<protein>
    <recommendedName>
        <fullName evidence="8">Cardiolipin synthase N-terminal domain-containing protein</fullName>
    </recommendedName>
</protein>
<evidence type="ECO:0000256" key="7">
    <source>
        <dbReference type="SAM" id="Phobius"/>
    </source>
</evidence>
<evidence type="ECO:0000256" key="1">
    <source>
        <dbReference type="ARBA" id="ARBA00004651"/>
    </source>
</evidence>
<feature type="transmembrane region" description="Helical" evidence="7">
    <location>
        <begin position="34"/>
        <end position="54"/>
    </location>
</feature>
<reference evidence="9 10" key="1">
    <citation type="submission" date="2019-08" db="EMBL/GenBank/DDBJ databases">
        <title>Bacterial whole genome sequence for Glaciihabitans sp. CHu50b-6-2.</title>
        <authorList>
            <person name="Jin L."/>
        </authorList>
    </citation>
    <scope>NUCLEOTIDE SEQUENCE [LARGE SCALE GENOMIC DNA]</scope>
    <source>
        <strain evidence="9 10">CHu50b-6-2</strain>
    </source>
</reference>
<dbReference type="EMBL" id="VRMG01000008">
    <property type="protein sequence ID" value="TXN29879.1"/>
    <property type="molecule type" value="Genomic_DNA"/>
</dbReference>
<keyword evidence="5 7" id="KW-0472">Membrane</keyword>
<keyword evidence="10" id="KW-1185">Reference proteome</keyword>
<accession>A0A5C8UQY5</accession>
<evidence type="ECO:0000256" key="5">
    <source>
        <dbReference type="ARBA" id="ARBA00023136"/>
    </source>
</evidence>
<evidence type="ECO:0000256" key="6">
    <source>
        <dbReference type="SAM" id="MobiDB-lite"/>
    </source>
</evidence>
<feature type="domain" description="Cardiolipin synthase N-terminal" evidence="8">
    <location>
        <begin position="12"/>
        <end position="56"/>
    </location>
</feature>
<proteinExistence type="predicted"/>
<dbReference type="InterPro" id="IPR027379">
    <property type="entry name" value="CLS_N"/>
</dbReference>
<evidence type="ECO:0000256" key="2">
    <source>
        <dbReference type="ARBA" id="ARBA00022475"/>
    </source>
</evidence>
<gene>
    <name evidence="9" type="ORF">FVP33_12125</name>
</gene>
<keyword evidence="3 7" id="KW-0812">Transmembrane</keyword>
<comment type="subcellular location">
    <subcellularLocation>
        <location evidence="1">Cell membrane</location>
        <topology evidence="1">Multi-pass membrane protein</topology>
    </subcellularLocation>
</comment>
<organism evidence="9 10">
    <name type="scientific">Lacisediminihabitans profunda</name>
    <dbReference type="NCBI Taxonomy" id="2594790"/>
    <lineage>
        <taxon>Bacteria</taxon>
        <taxon>Bacillati</taxon>
        <taxon>Actinomycetota</taxon>
        <taxon>Actinomycetes</taxon>
        <taxon>Micrococcales</taxon>
        <taxon>Microbacteriaceae</taxon>
        <taxon>Lacisediminihabitans</taxon>
    </lineage>
</organism>
<name>A0A5C8UQY5_9MICO</name>
<dbReference type="Proteomes" id="UP000321379">
    <property type="component" value="Unassembled WGS sequence"/>
</dbReference>